<evidence type="ECO:0000256" key="1">
    <source>
        <dbReference type="SAM" id="MobiDB-lite"/>
    </source>
</evidence>
<gene>
    <name evidence="3" type="ORF">RAJCM14343_1701</name>
</gene>
<evidence type="ECO:0000313" key="3">
    <source>
        <dbReference type="EMBL" id="GES36450.1"/>
    </source>
</evidence>
<dbReference type="InterPro" id="IPR001584">
    <property type="entry name" value="Integrase_cat-core"/>
</dbReference>
<dbReference type="Pfam" id="PF09299">
    <property type="entry name" value="Mu-transpos_C"/>
    <property type="match status" value="1"/>
</dbReference>
<evidence type="ECO:0000313" key="4">
    <source>
        <dbReference type="Proteomes" id="UP000325466"/>
    </source>
</evidence>
<dbReference type="EMBL" id="BLAH01000064">
    <property type="protein sequence ID" value="GES36450.1"/>
    <property type="molecule type" value="Genomic_DNA"/>
</dbReference>
<comment type="caution">
    <text evidence="3">The sequence shown here is derived from an EMBL/GenBank/DDBJ whole genome shotgun (WGS) entry which is preliminary data.</text>
</comment>
<protein>
    <submittedName>
        <fullName evidence="3">Possible transposase</fullName>
    </submittedName>
</protein>
<dbReference type="InterPro" id="IPR015378">
    <property type="entry name" value="Transposase-like_Mu_C"/>
</dbReference>
<accession>A0ABQ0YIV1</accession>
<feature type="compositionally biased region" description="Low complexity" evidence="1">
    <location>
        <begin position="614"/>
        <end position="623"/>
    </location>
</feature>
<sequence>MRFRDGLYEIAGLDGEIVFLTVRDGAGAMRVAIKLTALLADPTFEPVATTFGRRRIRPHYFEALPVTVRERACRLERHVTEVVDGVPIDAAPGTSPRRGYDVTSTSLREREITKIAELAADGEHMVLRVFQRYRQRYEREGIAGLIDRRAIREDPVTGRTDPRYLAALEEVLAENVHSSSGTAARLRREVEKRVVAAHGAGAVPLISHQTFNRLLRRLREGRHATGSARTRRTLDRQPQAPFGTVVATRPGEWMQIDSTPFDVAVRLDEDLAGRVELTALVDVATRTIAAAVLRPTTKAVDASLLLAKAMTPEPMRPGWPQAVSMAYSALPYRVMRSIDARLENAAARPVIMPETIVYDHGSVYLSSTFRSACHGFGINAQPAHPDTPTDKPIIERTLGSVKTLFAQYVTGYLGASIEHRGTGADERAVFSLIELQDLLDEWILTHWQNRPHDGLRDPLNPQRVLTPNEKYAALLTVAGYVPTPLSGDDYIALLPSTPRVINSYGIKINHRVYDSDELNGYRGQHSGPKPLGKRWEVHYDPYDVTRVWVRNHRDGGFIVAYWRQLHAMPQPFGDTAWEHARRIVAERGASTPSEETIKAAVDDLLDRAGPAPPARSATRSRAPTARDKRVAARTRATTGEMPPIPGSPPPAATMFAPEDEDIADIVPLPVFDADRQSRTWW</sequence>
<feature type="compositionally biased region" description="Pro residues" evidence="1">
    <location>
        <begin position="642"/>
        <end position="651"/>
    </location>
</feature>
<dbReference type="SUPFAM" id="SSF53098">
    <property type="entry name" value="Ribonuclease H-like"/>
    <property type="match status" value="1"/>
</dbReference>
<evidence type="ECO:0000259" key="2">
    <source>
        <dbReference type="PROSITE" id="PS50994"/>
    </source>
</evidence>
<dbReference type="InterPro" id="IPR036397">
    <property type="entry name" value="RNaseH_sf"/>
</dbReference>
<reference evidence="3 4" key="1">
    <citation type="journal article" date="2018" name="Biodegradation">
        <title>1,4-Dioxane degradation characteristics of Rhodococcus aetherivorans JCM 14343.</title>
        <authorList>
            <person name="Inoue D."/>
            <person name="Tsunoda T."/>
            <person name="Yamamoto N."/>
            <person name="Ike M."/>
            <person name="Sei K."/>
        </authorList>
    </citation>
    <scope>NUCLEOTIDE SEQUENCE [LARGE SCALE GENOMIC DNA]</scope>
    <source>
        <strain evidence="3 4">JCM 14343</strain>
    </source>
</reference>
<dbReference type="Proteomes" id="UP000325466">
    <property type="component" value="Unassembled WGS sequence"/>
</dbReference>
<name>A0ABQ0YIV1_9NOCA</name>
<proteinExistence type="predicted"/>
<dbReference type="PROSITE" id="PS50994">
    <property type="entry name" value="INTEGRASE"/>
    <property type="match status" value="1"/>
</dbReference>
<feature type="domain" description="Integrase catalytic" evidence="2">
    <location>
        <begin position="246"/>
        <end position="469"/>
    </location>
</feature>
<dbReference type="Gene3D" id="3.30.420.10">
    <property type="entry name" value="Ribonuclease H-like superfamily/Ribonuclease H"/>
    <property type="match status" value="1"/>
</dbReference>
<dbReference type="InterPro" id="IPR012337">
    <property type="entry name" value="RNaseH-like_sf"/>
</dbReference>
<feature type="region of interest" description="Disordered" evidence="1">
    <location>
        <begin position="606"/>
        <end position="659"/>
    </location>
</feature>
<keyword evidence="4" id="KW-1185">Reference proteome</keyword>
<organism evidence="3 4">
    <name type="scientific">Rhodococcus aetherivorans</name>
    <dbReference type="NCBI Taxonomy" id="191292"/>
    <lineage>
        <taxon>Bacteria</taxon>
        <taxon>Bacillati</taxon>
        <taxon>Actinomycetota</taxon>
        <taxon>Actinomycetes</taxon>
        <taxon>Mycobacteriales</taxon>
        <taxon>Nocardiaceae</taxon>
        <taxon>Rhodococcus</taxon>
    </lineage>
</organism>